<evidence type="ECO:0000256" key="1">
    <source>
        <dbReference type="SAM" id="MobiDB-lite"/>
    </source>
</evidence>
<keyword evidence="4" id="KW-1185">Reference proteome</keyword>
<evidence type="ECO:0000313" key="4">
    <source>
        <dbReference type="Proteomes" id="UP000823749"/>
    </source>
</evidence>
<dbReference type="CDD" id="cd00084">
    <property type="entry name" value="HMG-box_SF"/>
    <property type="match status" value="1"/>
</dbReference>
<keyword evidence="2" id="KW-1133">Transmembrane helix</keyword>
<dbReference type="AlphaFoldDB" id="A0AAV6JE38"/>
<dbReference type="Proteomes" id="UP000823749">
    <property type="component" value="Chromosome 8"/>
</dbReference>
<dbReference type="Gene3D" id="1.10.30.10">
    <property type="entry name" value="High mobility group box domain"/>
    <property type="match status" value="1"/>
</dbReference>
<gene>
    <name evidence="3" type="ORF">RHGRI_024936</name>
</gene>
<keyword evidence="2" id="KW-0472">Membrane</keyword>
<keyword evidence="2" id="KW-0812">Transmembrane</keyword>
<feature type="region of interest" description="Disordered" evidence="1">
    <location>
        <begin position="28"/>
        <end position="48"/>
    </location>
</feature>
<accession>A0AAV6JE38</accession>
<comment type="caution">
    <text evidence="3">The sequence shown here is derived from an EMBL/GenBank/DDBJ whole genome shotgun (WGS) entry which is preliminary data.</text>
</comment>
<evidence type="ECO:0000256" key="2">
    <source>
        <dbReference type="SAM" id="Phobius"/>
    </source>
</evidence>
<organism evidence="3 4">
    <name type="scientific">Rhododendron griersonianum</name>
    <dbReference type="NCBI Taxonomy" id="479676"/>
    <lineage>
        <taxon>Eukaryota</taxon>
        <taxon>Viridiplantae</taxon>
        <taxon>Streptophyta</taxon>
        <taxon>Embryophyta</taxon>
        <taxon>Tracheophyta</taxon>
        <taxon>Spermatophyta</taxon>
        <taxon>Magnoliopsida</taxon>
        <taxon>eudicotyledons</taxon>
        <taxon>Gunneridae</taxon>
        <taxon>Pentapetalae</taxon>
        <taxon>asterids</taxon>
        <taxon>Ericales</taxon>
        <taxon>Ericaceae</taxon>
        <taxon>Ericoideae</taxon>
        <taxon>Rhodoreae</taxon>
        <taxon>Rhododendron</taxon>
    </lineage>
</organism>
<feature type="transmembrane region" description="Helical" evidence="2">
    <location>
        <begin position="157"/>
        <end position="180"/>
    </location>
</feature>
<feature type="compositionally biased region" description="Polar residues" evidence="1">
    <location>
        <begin position="38"/>
        <end position="48"/>
    </location>
</feature>
<sequence>MQCLHHIARASENSWSQLYQSLFLRMKRGQKRPRSEKGSSSGTKATMGSTNSNPYLIFLDDYLKKARTAHTGRRFFVPQHSSIAAEVWNNMSVAERSPFLELANECVAYSTATASDCSESAVPLAAAIFQQKTAVHQWCSVTVRSPKLLQMLLPLRALSSFGVIVVSGCLLCLLSSSAAVQFCCCPVLKLPVYTLYLKVYWRTRVAKHSSIATEIVSERVLIQITVQFLDDQFPPFPVIFLDI</sequence>
<evidence type="ECO:0000313" key="3">
    <source>
        <dbReference type="EMBL" id="KAG5537650.1"/>
    </source>
</evidence>
<dbReference type="EMBL" id="JACTNZ010000008">
    <property type="protein sequence ID" value="KAG5537650.1"/>
    <property type="molecule type" value="Genomic_DNA"/>
</dbReference>
<dbReference type="SUPFAM" id="SSF47095">
    <property type="entry name" value="HMG-box"/>
    <property type="match status" value="1"/>
</dbReference>
<proteinExistence type="predicted"/>
<protein>
    <recommendedName>
        <fullName evidence="5">HMG box domain-containing protein</fullName>
    </recommendedName>
</protein>
<reference evidence="3" key="1">
    <citation type="submission" date="2020-08" db="EMBL/GenBank/DDBJ databases">
        <title>Plant Genome Project.</title>
        <authorList>
            <person name="Zhang R.-G."/>
        </authorList>
    </citation>
    <scope>NUCLEOTIDE SEQUENCE</scope>
    <source>
        <strain evidence="3">WSP0</strain>
        <tissue evidence="3">Leaf</tissue>
    </source>
</reference>
<evidence type="ECO:0008006" key="5">
    <source>
        <dbReference type="Google" id="ProtNLM"/>
    </source>
</evidence>
<dbReference type="InterPro" id="IPR036910">
    <property type="entry name" value="HMG_box_dom_sf"/>
</dbReference>
<name>A0AAV6JE38_9ERIC</name>